<dbReference type="Bgee" id="ENSCJAG00000003953">
    <property type="expression patterns" value="Expressed in heart and 6 other cell types or tissues"/>
</dbReference>
<dbReference type="AlphaFoldDB" id="F6RB30"/>
<proteinExistence type="predicted"/>
<sequence length="78" mass="8732">MNLYLSPLLLFLAILLPSGRGMFGNNGVRVRTCTSRNAVCFFGCPPGYTWISFCHNILSCCKSMTKFLPPQAKEPWSK</sequence>
<dbReference type="GO" id="GO:0050829">
    <property type="term" value="P:defense response to Gram-negative bacterium"/>
    <property type="evidence" value="ECO:0007669"/>
    <property type="project" value="Ensembl"/>
</dbReference>
<dbReference type="InParanoid" id="F6RB30"/>
<dbReference type="GO" id="GO:0140367">
    <property type="term" value="P:antibacterial innate immune response"/>
    <property type="evidence" value="ECO:0007669"/>
    <property type="project" value="Ensembl"/>
</dbReference>
<dbReference type="InterPro" id="IPR035307">
    <property type="entry name" value="DEFB136/42"/>
</dbReference>
<evidence type="ECO:0000313" key="2">
    <source>
        <dbReference type="Ensembl" id="ENSCJAP00000007168.1"/>
    </source>
</evidence>
<name>F6RB30_CALJA</name>
<keyword evidence="3" id="KW-1185">Reference proteome</keyword>
<dbReference type="OrthoDB" id="9829371at2759"/>
<dbReference type="GeneID" id="100896638"/>
<evidence type="ECO:0000256" key="1">
    <source>
        <dbReference type="SAM" id="SignalP"/>
    </source>
</evidence>
<dbReference type="GO" id="GO:0061760">
    <property type="term" value="P:antifungal innate immune response"/>
    <property type="evidence" value="ECO:0007669"/>
    <property type="project" value="Ensembl"/>
</dbReference>
<dbReference type="Pfam" id="PF17333">
    <property type="entry name" value="DEFB136"/>
    <property type="match status" value="1"/>
</dbReference>
<accession>F6RB30</accession>
<protein>
    <submittedName>
        <fullName evidence="2">Defensin beta 136</fullName>
    </submittedName>
</protein>
<dbReference type="PANTHER" id="PTHR39413">
    <property type="entry name" value="BETA-DEFENSIN 136"/>
    <property type="match status" value="1"/>
</dbReference>
<dbReference type="eggNOG" id="ENOG502R7G8">
    <property type="taxonomic scope" value="Eukaryota"/>
</dbReference>
<keyword evidence="1" id="KW-0732">Signal</keyword>
<feature type="chain" id="PRO_5003340496" evidence="1">
    <location>
        <begin position="22"/>
        <end position="78"/>
    </location>
</feature>
<dbReference type="OMA" id="WVAFCHN"/>
<feature type="signal peptide" evidence="1">
    <location>
        <begin position="1"/>
        <end position="21"/>
    </location>
</feature>
<dbReference type="HOGENOM" id="CLU_198474_0_0_1"/>
<dbReference type="Proteomes" id="UP000008225">
    <property type="component" value="Chromosome 13"/>
</dbReference>
<dbReference type="STRING" id="9483.ENSCJAP00000007168"/>
<reference evidence="2" key="3">
    <citation type="submission" date="2025-09" db="UniProtKB">
        <authorList>
            <consortium name="Ensembl"/>
        </authorList>
    </citation>
    <scope>IDENTIFICATION</scope>
</reference>
<dbReference type="FunCoup" id="F6RB30">
    <property type="interactions" value="1"/>
</dbReference>
<dbReference type="KEGG" id="cjc:100896638"/>
<dbReference type="RefSeq" id="XP_017819127.3">
    <property type="nucleotide sequence ID" value="XM_017963638.3"/>
</dbReference>
<organism evidence="2 3">
    <name type="scientific">Callithrix jacchus</name>
    <name type="common">White-tufted-ear marmoset</name>
    <name type="synonym">Simia Jacchus</name>
    <dbReference type="NCBI Taxonomy" id="9483"/>
    <lineage>
        <taxon>Eukaryota</taxon>
        <taxon>Metazoa</taxon>
        <taxon>Chordata</taxon>
        <taxon>Craniata</taxon>
        <taxon>Vertebrata</taxon>
        <taxon>Euteleostomi</taxon>
        <taxon>Mammalia</taxon>
        <taxon>Eutheria</taxon>
        <taxon>Euarchontoglires</taxon>
        <taxon>Primates</taxon>
        <taxon>Haplorrhini</taxon>
        <taxon>Platyrrhini</taxon>
        <taxon>Cebidae</taxon>
        <taxon>Callitrichinae</taxon>
        <taxon>Callithrix</taxon>
        <taxon>Callithrix</taxon>
    </lineage>
</organism>
<dbReference type="PANTHER" id="PTHR39413:SF1">
    <property type="entry name" value="DEFENSIN BETA 136"/>
    <property type="match status" value="1"/>
</dbReference>
<gene>
    <name evidence="2" type="primary">DEFB136</name>
</gene>
<reference evidence="2" key="2">
    <citation type="submission" date="2025-08" db="UniProtKB">
        <authorList>
            <consortium name="Ensembl"/>
        </authorList>
    </citation>
    <scope>IDENTIFICATION</scope>
</reference>
<evidence type="ECO:0000313" key="3">
    <source>
        <dbReference type="Proteomes" id="UP000008225"/>
    </source>
</evidence>
<dbReference type="GO" id="GO:0050830">
    <property type="term" value="P:defense response to Gram-positive bacterium"/>
    <property type="evidence" value="ECO:0007669"/>
    <property type="project" value="Ensembl"/>
</dbReference>
<reference evidence="2" key="1">
    <citation type="submission" date="2009-03" db="EMBL/GenBank/DDBJ databases">
        <authorList>
            <person name="Warren W."/>
            <person name="Ye L."/>
            <person name="Minx P."/>
            <person name="Worley K."/>
            <person name="Gibbs R."/>
            <person name="Wilson R.K."/>
        </authorList>
    </citation>
    <scope>NUCLEOTIDE SEQUENCE [LARGE SCALE GENOMIC DNA]</scope>
</reference>
<dbReference type="GeneTree" id="ENSGT00390000001862"/>
<dbReference type="Ensembl" id="ENSCJAT00000007574.3">
    <property type="protein sequence ID" value="ENSCJAP00000007168.1"/>
    <property type="gene ID" value="ENSCJAG00000003953.3"/>
</dbReference>
<dbReference type="CTD" id="613210"/>
<dbReference type="GO" id="GO:0001530">
    <property type="term" value="F:lipopolysaccharide binding"/>
    <property type="evidence" value="ECO:0007669"/>
    <property type="project" value="Ensembl"/>
</dbReference>